<dbReference type="EMBL" id="CM045767">
    <property type="protein sequence ID" value="KAI7996798.1"/>
    <property type="molecule type" value="Genomic_DNA"/>
</dbReference>
<keyword evidence="2" id="KW-1185">Reference proteome</keyword>
<proteinExistence type="predicted"/>
<evidence type="ECO:0000313" key="2">
    <source>
        <dbReference type="Proteomes" id="UP001060215"/>
    </source>
</evidence>
<name>A0ACC0G856_9ERIC</name>
<accession>A0ACC0G856</accession>
<gene>
    <name evidence="1" type="ORF">LOK49_LG10G02948</name>
</gene>
<reference evidence="1 2" key="1">
    <citation type="journal article" date="2022" name="Plant J.">
        <title>Chromosome-level genome of Camellia lanceoleosa provides a valuable resource for understanding genome evolution and self-incompatibility.</title>
        <authorList>
            <person name="Gong W."/>
            <person name="Xiao S."/>
            <person name="Wang L."/>
            <person name="Liao Z."/>
            <person name="Chang Y."/>
            <person name="Mo W."/>
            <person name="Hu G."/>
            <person name="Li W."/>
            <person name="Zhao G."/>
            <person name="Zhu H."/>
            <person name="Hu X."/>
            <person name="Ji K."/>
            <person name="Xiang X."/>
            <person name="Song Q."/>
            <person name="Yuan D."/>
            <person name="Jin S."/>
            <person name="Zhang L."/>
        </authorList>
    </citation>
    <scope>NUCLEOTIDE SEQUENCE [LARGE SCALE GENOMIC DNA]</scope>
    <source>
        <strain evidence="1">SQ_2022a</strain>
    </source>
</reference>
<dbReference type="Proteomes" id="UP001060215">
    <property type="component" value="Chromosome 10"/>
</dbReference>
<comment type="caution">
    <text evidence="1">The sequence shown here is derived from an EMBL/GenBank/DDBJ whole genome shotgun (WGS) entry which is preliminary data.</text>
</comment>
<evidence type="ECO:0000313" key="1">
    <source>
        <dbReference type="EMBL" id="KAI7996798.1"/>
    </source>
</evidence>
<organism evidence="1 2">
    <name type="scientific">Camellia lanceoleosa</name>
    <dbReference type="NCBI Taxonomy" id="1840588"/>
    <lineage>
        <taxon>Eukaryota</taxon>
        <taxon>Viridiplantae</taxon>
        <taxon>Streptophyta</taxon>
        <taxon>Embryophyta</taxon>
        <taxon>Tracheophyta</taxon>
        <taxon>Spermatophyta</taxon>
        <taxon>Magnoliopsida</taxon>
        <taxon>eudicotyledons</taxon>
        <taxon>Gunneridae</taxon>
        <taxon>Pentapetalae</taxon>
        <taxon>asterids</taxon>
        <taxon>Ericales</taxon>
        <taxon>Theaceae</taxon>
        <taxon>Camellia</taxon>
    </lineage>
</organism>
<sequence length="110" mass="12392">MKLKPICVSTTIGLDPSQSEPVGPHKQFINSAKNGKTDGNGIIIQPFLSPLFLSLSISTLIYISLSLYLSYIPLDFSDHRTIKPRLRNNLVRFCESRSAKSCRFESRTFE</sequence>
<protein>
    <submittedName>
        <fullName evidence="1">Uncharacterized protein</fullName>
    </submittedName>
</protein>